<reference evidence="3" key="1">
    <citation type="submission" date="2018-07" db="EMBL/GenBank/DDBJ databases">
        <authorList>
            <consortium name="GenomeTrakr network: Whole genome sequencing for foodborne pathogen traceback"/>
        </authorList>
    </citation>
    <scope>NUCLEOTIDE SEQUENCE [LARGE SCALE GENOMIC DNA]</scope>
    <source>
        <strain evidence="3">CFSAN034452</strain>
    </source>
</reference>
<dbReference type="GO" id="GO:0003676">
    <property type="term" value="F:nucleic acid binding"/>
    <property type="evidence" value="ECO:0007669"/>
    <property type="project" value="InterPro"/>
</dbReference>
<dbReference type="SMART" id="SM00507">
    <property type="entry name" value="HNHc"/>
    <property type="match status" value="1"/>
</dbReference>
<dbReference type="Pfam" id="PF08388">
    <property type="entry name" value="GIIM"/>
    <property type="match status" value="1"/>
</dbReference>
<dbReference type="Pfam" id="PF13655">
    <property type="entry name" value="RVT_N"/>
    <property type="match status" value="1"/>
</dbReference>
<dbReference type="Pfam" id="PF01844">
    <property type="entry name" value="HNH"/>
    <property type="match status" value="1"/>
</dbReference>
<dbReference type="InterPro" id="IPR051083">
    <property type="entry name" value="GrpII_Intron_Splice-Mob/Def"/>
</dbReference>
<dbReference type="InterPro" id="IPR030931">
    <property type="entry name" value="Group_II_RT_mat"/>
</dbReference>
<gene>
    <name evidence="3" type="primary">ltrA</name>
    <name evidence="3" type="ORF">ATQ15_21245</name>
</gene>
<dbReference type="Proteomes" id="UP000885418">
    <property type="component" value="Unassembled WGS sequence"/>
</dbReference>
<dbReference type="GO" id="GO:0008270">
    <property type="term" value="F:zinc ion binding"/>
    <property type="evidence" value="ECO:0007669"/>
    <property type="project" value="InterPro"/>
</dbReference>
<keyword evidence="3" id="KW-0695">RNA-directed DNA polymerase</keyword>
<dbReference type="EC" id="2.7.7.49" evidence="3"/>
<evidence type="ECO:0000313" key="3">
    <source>
        <dbReference type="EMBL" id="MIT46006.1"/>
    </source>
</evidence>
<dbReference type="InterPro" id="IPR003615">
    <property type="entry name" value="HNH_nuc"/>
</dbReference>
<dbReference type="InterPro" id="IPR013597">
    <property type="entry name" value="Mat_intron_G2"/>
</dbReference>
<dbReference type="EMBL" id="RSTW01000021">
    <property type="protein sequence ID" value="MIT46006.1"/>
    <property type="molecule type" value="Genomic_DNA"/>
</dbReference>
<dbReference type="SUPFAM" id="SSF56672">
    <property type="entry name" value="DNA/RNA polymerases"/>
    <property type="match status" value="1"/>
</dbReference>
<dbReference type="CDD" id="cd00085">
    <property type="entry name" value="HNHc"/>
    <property type="match status" value="1"/>
</dbReference>
<dbReference type="PROSITE" id="PS50878">
    <property type="entry name" value="RT_POL"/>
    <property type="match status" value="1"/>
</dbReference>
<name>A0A402SU79_SALER</name>
<dbReference type="InterPro" id="IPR043502">
    <property type="entry name" value="DNA/RNA_pol_sf"/>
</dbReference>
<proteinExistence type="inferred from homology"/>
<dbReference type="NCBIfam" id="TIGR04416">
    <property type="entry name" value="group_II_RT_mat"/>
    <property type="match status" value="1"/>
</dbReference>
<organism evidence="3">
    <name type="scientific">Salmonella enterica</name>
    <name type="common">Salmonella choleraesuis</name>
    <dbReference type="NCBI Taxonomy" id="28901"/>
    <lineage>
        <taxon>Bacteria</taxon>
        <taxon>Pseudomonadati</taxon>
        <taxon>Pseudomonadota</taxon>
        <taxon>Gammaproteobacteria</taxon>
        <taxon>Enterobacterales</taxon>
        <taxon>Enterobacteriaceae</taxon>
        <taxon>Salmonella</taxon>
    </lineage>
</organism>
<feature type="domain" description="Reverse transcriptase" evidence="2">
    <location>
        <begin position="97"/>
        <end position="332"/>
    </location>
</feature>
<dbReference type="InterPro" id="IPR000477">
    <property type="entry name" value="RT_dom"/>
</dbReference>
<dbReference type="AlphaFoldDB" id="A0A402SU79"/>
<dbReference type="PANTHER" id="PTHR34047:SF10">
    <property type="entry name" value="GROUP II INTRON-ASSOCIATED OPEN READING FRAME"/>
    <property type="match status" value="1"/>
</dbReference>
<keyword evidence="3" id="KW-0808">Transferase</keyword>
<accession>A0A402SU79</accession>
<dbReference type="Pfam" id="PF00078">
    <property type="entry name" value="RVT_1"/>
    <property type="match status" value="1"/>
</dbReference>
<dbReference type="Gene3D" id="1.10.30.50">
    <property type="match status" value="1"/>
</dbReference>
<dbReference type="InterPro" id="IPR025960">
    <property type="entry name" value="RVT_N"/>
</dbReference>
<comment type="caution">
    <text evidence="3">The sequence shown here is derived from an EMBL/GenBank/DDBJ whole genome shotgun (WGS) entry which is preliminary data.</text>
</comment>
<dbReference type="GO" id="GO:0003964">
    <property type="term" value="F:RNA-directed DNA polymerase activity"/>
    <property type="evidence" value="ECO:0007669"/>
    <property type="project" value="UniProtKB-KW"/>
</dbReference>
<dbReference type="GO" id="GO:0004519">
    <property type="term" value="F:endonuclease activity"/>
    <property type="evidence" value="ECO:0007669"/>
    <property type="project" value="InterPro"/>
</dbReference>
<dbReference type="PANTHER" id="PTHR34047">
    <property type="entry name" value="NUCLEAR INTRON MATURASE 1, MITOCHONDRIAL-RELATED"/>
    <property type="match status" value="1"/>
</dbReference>
<evidence type="ECO:0000256" key="1">
    <source>
        <dbReference type="ARBA" id="ARBA00034120"/>
    </source>
</evidence>
<evidence type="ECO:0000259" key="2">
    <source>
        <dbReference type="PROSITE" id="PS50878"/>
    </source>
</evidence>
<comment type="similarity">
    <text evidence="1">Belongs to the bacterial reverse transcriptase family.</text>
</comment>
<protein>
    <submittedName>
        <fullName evidence="3">Group II intron reverse transcriptase/maturase</fullName>
        <ecNumber evidence="3">2.7.7.49</ecNumber>
    </submittedName>
</protein>
<dbReference type="InterPro" id="IPR002711">
    <property type="entry name" value="HNH"/>
</dbReference>
<keyword evidence="3" id="KW-0548">Nucleotidyltransferase</keyword>
<dbReference type="CDD" id="cd01651">
    <property type="entry name" value="RT_G2_intron"/>
    <property type="match status" value="1"/>
</dbReference>
<sequence length="557" mass="64015">MAGKEITTNSVTAAINGAGWHSINWKRAHRHVKTIQTRIAKAASDQQWRAVSRLQRLLVRSFSAKALAVKRVTENNGRNTPGVDGQIWNTPEAKWAAVFKLERKGYKSRPLKRVHIPKSNGKTRPLGIPVMLDRAMQALHLSGLEPVSETLADHNSYGFRPARCTADAIQQVCNMYSSRYASKWVLEGDIKGCFDHINHDWLLEHIPMDKHILRKWLKAGIIEKGSFSETFSGTPQGGSISPVLANMALDGLEGELQTRFGKKRSKKSWKNQVHLVRYADDFIISGCSKEILENEVLPFVTSFLLKRGLTLSKEKTVITHITDGFDFLGQHIRRFDNKLIIRPAKKNVKSFLAKVRNTIDENKTVPAWLLIYKLNPLIRGWANYHRHVASASTFNNVDHQIWRKIWQWCARRHPGKSRRWVFRKYHTTIKMRNGMFYGIDSDGRKYVLQRAGAVHIFHHVKIKGAANPFDTEWEEYFEKRLDYSWRESRQGQKKILVIWRKQGSYCPLCEQPITRKTGWNIHHILKKSLGGSDNLENLVLLHPNCHRQLHSNDAGPS</sequence>